<keyword evidence="8" id="KW-1185">Reference proteome</keyword>
<comment type="subcellular location">
    <subcellularLocation>
        <location evidence="1">Cell membrane</location>
        <topology evidence="1">Multi-pass membrane protein</topology>
    </subcellularLocation>
</comment>
<feature type="transmembrane region" description="Helical" evidence="6">
    <location>
        <begin position="189"/>
        <end position="207"/>
    </location>
</feature>
<feature type="transmembrane region" description="Helical" evidence="6">
    <location>
        <begin position="454"/>
        <end position="477"/>
    </location>
</feature>
<dbReference type="InterPro" id="IPR050833">
    <property type="entry name" value="Poly_Biosynth_Transport"/>
</dbReference>
<evidence type="ECO:0000256" key="3">
    <source>
        <dbReference type="ARBA" id="ARBA00022692"/>
    </source>
</evidence>
<dbReference type="Pfam" id="PF01943">
    <property type="entry name" value="Polysacc_synt"/>
    <property type="match status" value="1"/>
</dbReference>
<feature type="transmembrane region" description="Helical" evidence="6">
    <location>
        <begin position="298"/>
        <end position="318"/>
    </location>
</feature>
<feature type="transmembrane region" description="Helical" evidence="6">
    <location>
        <begin position="219"/>
        <end position="239"/>
    </location>
</feature>
<evidence type="ECO:0000256" key="4">
    <source>
        <dbReference type="ARBA" id="ARBA00022989"/>
    </source>
</evidence>
<dbReference type="GO" id="GO:0005886">
    <property type="term" value="C:plasma membrane"/>
    <property type="evidence" value="ECO:0007669"/>
    <property type="project" value="UniProtKB-SubCell"/>
</dbReference>
<dbReference type="Proteomes" id="UP000441336">
    <property type="component" value="Unassembled WGS sequence"/>
</dbReference>
<feature type="transmembrane region" description="Helical" evidence="6">
    <location>
        <begin position="51"/>
        <end position="72"/>
    </location>
</feature>
<evidence type="ECO:0000256" key="2">
    <source>
        <dbReference type="ARBA" id="ARBA00022475"/>
    </source>
</evidence>
<organism evidence="7 8">
    <name type="scientific">Hymenobacter ginkgonis</name>
    <dbReference type="NCBI Taxonomy" id="2682976"/>
    <lineage>
        <taxon>Bacteria</taxon>
        <taxon>Pseudomonadati</taxon>
        <taxon>Bacteroidota</taxon>
        <taxon>Cytophagia</taxon>
        <taxon>Cytophagales</taxon>
        <taxon>Hymenobacteraceae</taxon>
        <taxon>Hymenobacter</taxon>
    </lineage>
</organism>
<dbReference type="EMBL" id="WQKZ01000003">
    <property type="protein sequence ID" value="MVN76997.1"/>
    <property type="molecule type" value="Genomic_DNA"/>
</dbReference>
<evidence type="ECO:0000313" key="8">
    <source>
        <dbReference type="Proteomes" id="UP000441336"/>
    </source>
</evidence>
<feature type="transmembrane region" description="Helical" evidence="6">
    <location>
        <begin position="93"/>
        <end position="117"/>
    </location>
</feature>
<keyword evidence="3 6" id="KW-0812">Transmembrane</keyword>
<name>A0A7K1TF10_9BACT</name>
<gene>
    <name evidence="7" type="ORF">GO988_11735</name>
</gene>
<dbReference type="RefSeq" id="WP_157565600.1">
    <property type="nucleotide sequence ID" value="NZ_WQKZ01000003.1"/>
</dbReference>
<keyword evidence="4 6" id="KW-1133">Transmembrane helix</keyword>
<evidence type="ECO:0000256" key="5">
    <source>
        <dbReference type="ARBA" id="ARBA00023136"/>
    </source>
</evidence>
<feature type="transmembrane region" description="Helical" evidence="6">
    <location>
        <begin position="123"/>
        <end position="143"/>
    </location>
</feature>
<feature type="transmembrane region" description="Helical" evidence="6">
    <location>
        <begin position="266"/>
        <end position="286"/>
    </location>
</feature>
<feature type="transmembrane region" description="Helical" evidence="6">
    <location>
        <begin position="164"/>
        <end position="183"/>
    </location>
</feature>
<dbReference type="PANTHER" id="PTHR30250:SF11">
    <property type="entry name" value="O-ANTIGEN TRANSPORTER-RELATED"/>
    <property type="match status" value="1"/>
</dbReference>
<accession>A0A7K1TF10</accession>
<feature type="transmembrane region" description="Helical" evidence="6">
    <location>
        <begin position="371"/>
        <end position="390"/>
    </location>
</feature>
<feature type="transmembrane region" description="Helical" evidence="6">
    <location>
        <begin position="430"/>
        <end position="448"/>
    </location>
</feature>
<dbReference type="InterPro" id="IPR002797">
    <property type="entry name" value="Polysacc_synth"/>
</dbReference>
<protein>
    <submittedName>
        <fullName evidence="7">Oligosaccharide flippase family protein</fullName>
    </submittedName>
</protein>
<feature type="transmembrane region" description="Helical" evidence="6">
    <location>
        <begin position="12"/>
        <end position="31"/>
    </location>
</feature>
<dbReference type="AlphaFoldDB" id="A0A7K1TF10"/>
<evidence type="ECO:0000256" key="6">
    <source>
        <dbReference type="SAM" id="Phobius"/>
    </source>
</evidence>
<keyword evidence="5 6" id="KW-0472">Membrane</keyword>
<evidence type="ECO:0000313" key="7">
    <source>
        <dbReference type="EMBL" id="MVN76997.1"/>
    </source>
</evidence>
<feature type="transmembrane region" description="Helical" evidence="6">
    <location>
        <begin position="396"/>
        <end position="418"/>
    </location>
</feature>
<keyword evidence="2" id="KW-1003">Cell membrane</keyword>
<dbReference type="PANTHER" id="PTHR30250">
    <property type="entry name" value="PST FAMILY PREDICTED COLANIC ACID TRANSPORTER"/>
    <property type="match status" value="1"/>
</dbReference>
<comment type="caution">
    <text evidence="7">The sequence shown here is derived from an EMBL/GenBank/DDBJ whole genome shotgun (WGS) entry which is preliminary data.</text>
</comment>
<evidence type="ECO:0000256" key="1">
    <source>
        <dbReference type="ARBA" id="ARBA00004651"/>
    </source>
</evidence>
<reference evidence="7 8" key="1">
    <citation type="submission" date="2019-12" db="EMBL/GenBank/DDBJ databases">
        <title>Hymenobacter sp. HMF4947 Genome sequencing and assembly.</title>
        <authorList>
            <person name="Kang H."/>
            <person name="Cha I."/>
            <person name="Kim H."/>
            <person name="Joh K."/>
        </authorList>
    </citation>
    <scope>NUCLEOTIDE SEQUENCE [LARGE SCALE GENOMIC DNA]</scope>
    <source>
        <strain evidence="7 8">HMF4947</strain>
    </source>
</reference>
<feature type="transmembrane region" description="Helical" evidence="6">
    <location>
        <begin position="338"/>
        <end position="359"/>
    </location>
</feature>
<sequence length="488" mass="53714">MRVHRPRPLSLLAIKRFLGNISLAIVLNLLVKPGWVILENVVQDRLGHATYGLIAACSALTVVIASFTDLGLTQFTVQRLAGEPEFAHRHFPTLLPLRGLLTVAAMGALLGVGWLLGYRGAQLQLLAAVGAGLLLTQYGQFLRAPVQARQHFNTDAVLSVFEKLVALALVAALLVGGSLGLATYVGSRLVASTFTAVLFFGLLRRLFGALPHRWPRWPAVQPLLRSSLPFAFIALLYGINERVDMVLLERLSSAREAGYYAGAYRWLDAAMMYAWTVLPLFFARFAHAAARPRELRQLLWVGQRVAAVPLLLVVAFVLFRGEVLFWQFGHSTGPEVAHMVVCLKILFLNVLVQAFFAIYSTLLTSTQHQKAVSWLVALSIALNLGLNLLTLPKYGAVAASLNTLLSALLVSGGYVWLVRRRMPVAVPWHILARLALAFGLLCGGWYLARTYLGLSWWLETGLMTVVFAGLLLATGLVQRRELQQLRPK</sequence>
<proteinExistence type="predicted"/>